<evidence type="ECO:0000313" key="1">
    <source>
        <dbReference type="Proteomes" id="UP000887576"/>
    </source>
</evidence>
<name>A0AC34Q1U2_9BILA</name>
<reference evidence="2" key="1">
    <citation type="submission" date="2022-11" db="UniProtKB">
        <authorList>
            <consortium name="WormBaseParasite"/>
        </authorList>
    </citation>
    <scope>IDENTIFICATION</scope>
</reference>
<protein>
    <submittedName>
        <fullName evidence="2">Uncharacterized protein</fullName>
    </submittedName>
</protein>
<sequence>MTMSSIVVSLVGGPPWGFRISQDKDGLPYISQVLPEGRADKEGIKFGDYIDQVNGENCYQIQQIHNKMRSAHGVLRLRLKRSNDPCFPKQLIRKPMSENHLSIPLPVSKSNAAAKPPVINSYNGGMRGSAQEKKHYFEAAIAKQIQPIPPPVKKSGKKLFATPILPNFGFSSESETELSGCDSVSGENYSTSGYGNQPSVASSEGTENSWYESTPTESSYGSKTPTIFDYENYDQRDRMDSATPIVVEYDGKQSPLFYWNENGSLNANQNVNDTSTDSGVTMSNSEKLIPLPPPPPPTKTWQLKVDEMSPKAIPAISTTVATGSASGEVEIPRPKSVAELRAEIATKLEVRNPAGQVAAPISPAVPINSVIVHSPLRPQHGKLTPSVSLLSLDQFSNMVKTSKPEILPQQNFIERSPDFPSNEKNGMMFRDGNNDHICIEEQHGHRNDTPLLSKRSTDDEKNIRELPTSSIPIESRLESQVQNLHVNGSDVTVTASVEPKAEKSTDSSNRLGELIELARKSFNDDTGRQLVDFLWKKPNNDEGNRFKLRNGSRLQRPHSVYELSFDMENINGSQTLPIIRRKQDNSNVNDEKTAWYKEIHKLCHKIPYADERTVSYRIGETESSMLNNRPITPQSRLEQQQNEQLLFEQQQRRAKSVGRYDPVADMEILEHWSRQKQQNVREQNERPVMAMEALQIACSPYSTKQTQPAMSNSTANRAASAANSYAITRSQTQHFHLPSYRFTHEDPRPILSPRSCFRCGKNRRDYTWAEIETLYQMLDKTALEKEIQKDKLGECIKVRYIESKLDQTAQDLQKLIDQLENFGKTRSKSSPDIIWKLRNSNGKFSYLIGQKPSTSSTGSQQGSPNPLTKGVNEMKKMTMEEILQRQKAEKLSEELNDQKNRQHGYFPGASPALQNNVQRFEHFLHGSVGNNVENTESRCSTPLRRPFLANPIRTCTALYKFLAQSPRELSLNRGDVVRVHREVDSNWIEGERNGHVGIFPASYVQMDEDASTSKNRVRALYPFQARNRNELSLKKGEILRKRREIDPNWFEGTNSKGQIGIFPKCYVQPFIEGQEEEEDINEVSVLPDRPKTPKIVATNHPRATSPLSSKKEVERSHQIQQWEQRHGNFGFSGPAKIVPKNSETYRALYPYKPEHPDELELQENDIVFVVQKCDDGWMIGTLLRTGQFGTFPGNYVEKH</sequence>
<dbReference type="WBParaSite" id="JU765_v2.g12103.t1">
    <property type="protein sequence ID" value="JU765_v2.g12103.t1"/>
    <property type="gene ID" value="JU765_v2.g12103"/>
</dbReference>
<organism evidence="1 2">
    <name type="scientific">Panagrolaimus sp. JU765</name>
    <dbReference type="NCBI Taxonomy" id="591449"/>
    <lineage>
        <taxon>Eukaryota</taxon>
        <taxon>Metazoa</taxon>
        <taxon>Ecdysozoa</taxon>
        <taxon>Nematoda</taxon>
        <taxon>Chromadorea</taxon>
        <taxon>Rhabditida</taxon>
        <taxon>Tylenchina</taxon>
        <taxon>Panagrolaimomorpha</taxon>
        <taxon>Panagrolaimoidea</taxon>
        <taxon>Panagrolaimidae</taxon>
        <taxon>Panagrolaimus</taxon>
    </lineage>
</organism>
<evidence type="ECO:0000313" key="2">
    <source>
        <dbReference type="WBParaSite" id="JU765_v2.g12103.t1"/>
    </source>
</evidence>
<accession>A0AC34Q1U2</accession>
<proteinExistence type="predicted"/>
<dbReference type="Proteomes" id="UP000887576">
    <property type="component" value="Unplaced"/>
</dbReference>